<keyword evidence="1" id="KW-0261">Viral envelope protein</keyword>
<name>Q9QLP5_HV1</name>
<reference evidence="1" key="1">
    <citation type="journal article" date="1998" name="J. Virol.">
        <title>Genetically related human immunodeficiency virus type 1 in three adults of a family with no identified risk factor for intrafamilial transmission.</title>
        <authorList>
            <person name="Belec L."/>
            <person name="Si Mohamed A."/>
            <person name="Muller-Trutwin M.C."/>
            <person name="Gilquin J."/>
            <person name="Gutmann L."/>
            <person name="Safar M."/>
            <person name="Barre-Sinoussi F."/>
            <person name="Kazatchkine M.D."/>
        </authorList>
    </citation>
    <scope>NUCLEOTIDE SEQUENCE</scope>
</reference>
<proteinExistence type="predicted"/>
<accession>Q9QLP5</accession>
<organismHost>
    <name type="scientific">Homo sapiens</name>
    <name type="common">Human</name>
    <dbReference type="NCBI Taxonomy" id="9606"/>
</organismHost>
<sequence length="43" mass="4929">LEWCEGQMTHHIHQNKTNITGRIGKAICPSPRTIDCLKYTGLY</sequence>
<dbReference type="EMBL" id="AF091105">
    <property type="protein sequence ID" value="AAD53336.1"/>
    <property type="molecule type" value="Genomic_DNA"/>
</dbReference>
<dbReference type="GO" id="GO:0019031">
    <property type="term" value="C:viral envelope"/>
    <property type="evidence" value="ECO:0007669"/>
    <property type="project" value="UniProtKB-KW"/>
</dbReference>
<feature type="non-terminal residue" evidence="1">
    <location>
        <position position="1"/>
    </location>
</feature>
<organism evidence="1">
    <name type="scientific">Human immunodeficiency virus type 1</name>
    <name type="common">HIV-1</name>
    <dbReference type="NCBI Taxonomy" id="11676"/>
    <lineage>
        <taxon>Viruses</taxon>
        <taxon>Riboviria</taxon>
        <taxon>Pararnavirae</taxon>
        <taxon>Artverviricota</taxon>
        <taxon>Revtraviricetes</taxon>
        <taxon>Ortervirales</taxon>
        <taxon>Retroviridae</taxon>
        <taxon>Orthoretrovirinae</taxon>
        <taxon>Lentivirus</taxon>
        <taxon>Lentivirus humimdef1</taxon>
    </lineage>
</organism>
<gene>
    <name evidence="1" type="primary">env</name>
</gene>
<protein>
    <submittedName>
        <fullName evidence="1">Envelope glycoprotein</fullName>
    </submittedName>
</protein>
<keyword evidence="1" id="KW-0946">Virion</keyword>
<evidence type="ECO:0000313" key="1">
    <source>
        <dbReference type="EMBL" id="AAD53336.1"/>
    </source>
</evidence>